<proteinExistence type="predicted"/>
<accession>A0ABS8RUD4</accession>
<evidence type="ECO:0000256" key="1">
    <source>
        <dbReference type="SAM" id="MobiDB-lite"/>
    </source>
</evidence>
<feature type="region of interest" description="Disordered" evidence="1">
    <location>
        <begin position="1"/>
        <end position="30"/>
    </location>
</feature>
<keyword evidence="3" id="KW-1185">Reference proteome</keyword>
<gene>
    <name evidence="2" type="ORF">HAX54_050667</name>
</gene>
<dbReference type="EMBL" id="JACEIK010000089">
    <property type="protein sequence ID" value="MCD7449229.1"/>
    <property type="molecule type" value="Genomic_DNA"/>
</dbReference>
<feature type="compositionally biased region" description="Basic and acidic residues" evidence="1">
    <location>
        <begin position="1"/>
        <end position="15"/>
    </location>
</feature>
<dbReference type="Proteomes" id="UP000823775">
    <property type="component" value="Unassembled WGS sequence"/>
</dbReference>
<evidence type="ECO:0000313" key="3">
    <source>
        <dbReference type="Proteomes" id="UP000823775"/>
    </source>
</evidence>
<evidence type="ECO:0000313" key="2">
    <source>
        <dbReference type="EMBL" id="MCD7449229.1"/>
    </source>
</evidence>
<comment type="caution">
    <text evidence="2">The sequence shown here is derived from an EMBL/GenBank/DDBJ whole genome shotgun (WGS) entry which is preliminary data.</text>
</comment>
<organism evidence="2 3">
    <name type="scientific">Datura stramonium</name>
    <name type="common">Jimsonweed</name>
    <name type="synonym">Common thornapple</name>
    <dbReference type="NCBI Taxonomy" id="4076"/>
    <lineage>
        <taxon>Eukaryota</taxon>
        <taxon>Viridiplantae</taxon>
        <taxon>Streptophyta</taxon>
        <taxon>Embryophyta</taxon>
        <taxon>Tracheophyta</taxon>
        <taxon>Spermatophyta</taxon>
        <taxon>Magnoliopsida</taxon>
        <taxon>eudicotyledons</taxon>
        <taxon>Gunneridae</taxon>
        <taxon>Pentapetalae</taxon>
        <taxon>asterids</taxon>
        <taxon>lamiids</taxon>
        <taxon>Solanales</taxon>
        <taxon>Solanaceae</taxon>
        <taxon>Solanoideae</taxon>
        <taxon>Datureae</taxon>
        <taxon>Datura</taxon>
    </lineage>
</organism>
<name>A0ABS8RUD4_DATST</name>
<protein>
    <submittedName>
        <fullName evidence="2">Uncharacterized protein</fullName>
    </submittedName>
</protein>
<sequence length="103" mass="12017">MVQFGREEKKLRKVVDNQQRGPDMGMPKDDCCTGSGNIFRRWNHSDQLYEYSVTQNFNLHGRFVPIGAKQKQHYHPGIPNTCLGQYDSKNTKNYRKTRLLKGN</sequence>
<reference evidence="2 3" key="1">
    <citation type="journal article" date="2021" name="BMC Genomics">
        <title>Datura genome reveals duplications of psychoactive alkaloid biosynthetic genes and high mutation rate following tissue culture.</title>
        <authorList>
            <person name="Rajewski A."/>
            <person name="Carter-House D."/>
            <person name="Stajich J."/>
            <person name="Litt A."/>
        </authorList>
    </citation>
    <scope>NUCLEOTIDE SEQUENCE [LARGE SCALE GENOMIC DNA]</scope>
    <source>
        <strain evidence="2">AR-01</strain>
    </source>
</reference>